<reference evidence="7 8" key="1">
    <citation type="journal article" date="2016" name="Nat. Commun.">
        <title>Thousands of microbial genomes shed light on interconnected biogeochemical processes in an aquifer system.</title>
        <authorList>
            <person name="Anantharaman K."/>
            <person name="Brown C.T."/>
            <person name="Hug L.A."/>
            <person name="Sharon I."/>
            <person name="Castelle C.J."/>
            <person name="Probst A.J."/>
            <person name="Thomas B.C."/>
            <person name="Singh A."/>
            <person name="Wilkins M.J."/>
            <person name="Karaoz U."/>
            <person name="Brodie E.L."/>
            <person name="Williams K.H."/>
            <person name="Hubbard S.S."/>
            <person name="Banfield J.F."/>
        </authorList>
    </citation>
    <scope>NUCLEOTIDE SEQUENCE [LARGE SCALE GENOMIC DNA]</scope>
</reference>
<comment type="subunit">
    <text evidence="4">Part of the 50S ribosomal subunit. Contacts protein L20.</text>
</comment>
<evidence type="ECO:0000256" key="2">
    <source>
        <dbReference type="ARBA" id="ARBA00022980"/>
    </source>
</evidence>
<dbReference type="STRING" id="1798475.A2837_02285"/>
<proteinExistence type="inferred from homology"/>
<evidence type="ECO:0000256" key="4">
    <source>
        <dbReference type="HAMAP-Rule" id="MF_01363"/>
    </source>
</evidence>
<dbReference type="GO" id="GO:0005840">
    <property type="term" value="C:ribosome"/>
    <property type="evidence" value="ECO:0007669"/>
    <property type="project" value="UniProtKB-KW"/>
</dbReference>
<organism evidence="7 8">
    <name type="scientific">Candidatus Kaiserbacteria bacterium RIFCSPHIGHO2_01_FULL_46_22</name>
    <dbReference type="NCBI Taxonomy" id="1798475"/>
    <lineage>
        <taxon>Bacteria</taxon>
        <taxon>Candidatus Kaiseribacteriota</taxon>
    </lineage>
</organism>
<dbReference type="NCBIfam" id="TIGR00061">
    <property type="entry name" value="L21"/>
    <property type="match status" value="1"/>
</dbReference>
<keyword evidence="3 4" id="KW-0687">Ribonucleoprotein</keyword>
<dbReference type="GO" id="GO:0005737">
    <property type="term" value="C:cytoplasm"/>
    <property type="evidence" value="ECO:0007669"/>
    <property type="project" value="UniProtKB-ARBA"/>
</dbReference>
<dbReference type="Pfam" id="PF00829">
    <property type="entry name" value="Ribosomal_L21p"/>
    <property type="match status" value="1"/>
</dbReference>
<evidence type="ECO:0000313" key="7">
    <source>
        <dbReference type="EMBL" id="OGG42037.1"/>
    </source>
</evidence>
<dbReference type="PANTHER" id="PTHR21349">
    <property type="entry name" value="50S RIBOSOMAL PROTEIN L21"/>
    <property type="match status" value="1"/>
</dbReference>
<evidence type="ECO:0000256" key="6">
    <source>
        <dbReference type="SAM" id="MobiDB-lite"/>
    </source>
</evidence>
<dbReference type="InterPro" id="IPR036164">
    <property type="entry name" value="bL21-like_sf"/>
</dbReference>
<name>A0A1F6BZU6_9BACT</name>
<dbReference type="InterPro" id="IPR001787">
    <property type="entry name" value="Ribosomal_bL21"/>
</dbReference>
<feature type="region of interest" description="Disordered" evidence="6">
    <location>
        <begin position="93"/>
        <end position="114"/>
    </location>
</feature>
<dbReference type="HAMAP" id="MF_01363">
    <property type="entry name" value="Ribosomal_bL21"/>
    <property type="match status" value="1"/>
</dbReference>
<protein>
    <recommendedName>
        <fullName evidence="4">Large ribosomal subunit protein bL21</fullName>
    </recommendedName>
</protein>
<keyword evidence="4 5" id="KW-0694">RNA-binding</keyword>
<evidence type="ECO:0000313" key="8">
    <source>
        <dbReference type="Proteomes" id="UP000176322"/>
    </source>
</evidence>
<accession>A0A1F6BZU6</accession>
<comment type="function">
    <text evidence="4 5">This protein binds to 23S rRNA in the presence of protein L20.</text>
</comment>
<keyword evidence="4 5" id="KW-0699">rRNA-binding</keyword>
<evidence type="ECO:0000256" key="3">
    <source>
        <dbReference type="ARBA" id="ARBA00023274"/>
    </source>
</evidence>
<dbReference type="AlphaFoldDB" id="A0A1F6BZU6"/>
<dbReference type="GO" id="GO:0006412">
    <property type="term" value="P:translation"/>
    <property type="evidence" value="ECO:0007669"/>
    <property type="project" value="UniProtKB-UniRule"/>
</dbReference>
<dbReference type="EMBL" id="MFKO01000002">
    <property type="protein sequence ID" value="OGG42037.1"/>
    <property type="molecule type" value="Genomic_DNA"/>
</dbReference>
<keyword evidence="2 4" id="KW-0689">Ribosomal protein</keyword>
<comment type="caution">
    <text evidence="7">The sequence shown here is derived from an EMBL/GenBank/DDBJ whole genome shotgun (WGS) entry which is preliminary data.</text>
</comment>
<dbReference type="GO" id="GO:0019843">
    <property type="term" value="F:rRNA binding"/>
    <property type="evidence" value="ECO:0007669"/>
    <property type="project" value="UniProtKB-UniRule"/>
</dbReference>
<evidence type="ECO:0000256" key="5">
    <source>
        <dbReference type="RuleBase" id="RU000562"/>
    </source>
</evidence>
<gene>
    <name evidence="4" type="primary">rplU</name>
    <name evidence="7" type="ORF">A2837_02285</name>
</gene>
<dbReference type="Proteomes" id="UP000176322">
    <property type="component" value="Unassembled WGS sequence"/>
</dbReference>
<sequence length="114" mass="12622">MPKKAATKKELSDFAVIETGGKQYTVSVGDIVEVELLGKFNEGDKVVFDKVLLSDDGTSATIGTPYIDGAKVTAKYLGLKKGKKITIIRYKAKSNRDRKQGHRQKYSQVEIEKI</sequence>
<dbReference type="PANTHER" id="PTHR21349:SF0">
    <property type="entry name" value="LARGE RIBOSOMAL SUBUNIT PROTEIN BL21M"/>
    <property type="match status" value="1"/>
</dbReference>
<dbReference type="InterPro" id="IPR028909">
    <property type="entry name" value="bL21-like"/>
</dbReference>
<dbReference type="GO" id="GO:1990904">
    <property type="term" value="C:ribonucleoprotein complex"/>
    <property type="evidence" value="ECO:0007669"/>
    <property type="project" value="UniProtKB-KW"/>
</dbReference>
<evidence type="ECO:0000256" key="1">
    <source>
        <dbReference type="ARBA" id="ARBA00008563"/>
    </source>
</evidence>
<comment type="similarity">
    <text evidence="1 4 5">Belongs to the bacterial ribosomal protein bL21 family.</text>
</comment>
<dbReference type="SUPFAM" id="SSF141091">
    <property type="entry name" value="L21p-like"/>
    <property type="match status" value="1"/>
</dbReference>
<dbReference type="GO" id="GO:0003735">
    <property type="term" value="F:structural constituent of ribosome"/>
    <property type="evidence" value="ECO:0007669"/>
    <property type="project" value="InterPro"/>
</dbReference>